<dbReference type="Gene3D" id="3.20.20.80">
    <property type="entry name" value="Glycosidases"/>
    <property type="match status" value="1"/>
</dbReference>
<evidence type="ECO:0000256" key="1">
    <source>
        <dbReference type="SAM" id="SignalP"/>
    </source>
</evidence>
<dbReference type="AlphaFoldDB" id="J6EW12"/>
<evidence type="ECO:0000313" key="4">
    <source>
        <dbReference type="Proteomes" id="UP000002748"/>
    </source>
</evidence>
<dbReference type="InterPro" id="IPR052974">
    <property type="entry name" value="GH79_Enzymes"/>
</dbReference>
<dbReference type="InterPro" id="IPR017853">
    <property type="entry name" value="GH"/>
</dbReference>
<feature type="signal peptide" evidence="1">
    <location>
        <begin position="1"/>
        <end position="18"/>
    </location>
</feature>
<dbReference type="OrthoDB" id="2796951at2759"/>
<dbReference type="KEGG" id="tasa:A1Q1_02144"/>
<reference evidence="3 4" key="1">
    <citation type="journal article" date="2012" name="Eukaryot. Cell">
        <title>Draft genome sequence of CBS 2479, the standard type strain of Trichosporon asahii.</title>
        <authorList>
            <person name="Yang R.Y."/>
            <person name="Li H.T."/>
            <person name="Zhu H."/>
            <person name="Zhou G.P."/>
            <person name="Wang M."/>
            <person name="Wang L."/>
        </authorList>
    </citation>
    <scope>NUCLEOTIDE SEQUENCE [LARGE SCALE GENOMIC DNA]</scope>
    <source>
        <strain evidence="4">ATCC 90039 / CBS 2479 / JCM 2466 / KCTC 7840 / NCYC 2677 / UAMH 7654</strain>
    </source>
</reference>
<feature type="chain" id="PRO_5003787247" description="Beta-glucuronidase C-terminal domain-containing protein" evidence="1">
    <location>
        <begin position="19"/>
        <end position="658"/>
    </location>
</feature>
<dbReference type="Pfam" id="PF16862">
    <property type="entry name" value="Glyco_hydro_79C"/>
    <property type="match status" value="1"/>
</dbReference>
<dbReference type="GeneID" id="25985658"/>
<dbReference type="PANTHER" id="PTHR36183">
    <property type="entry name" value="BETA-GLUCURONIDASE"/>
    <property type="match status" value="1"/>
</dbReference>
<organism evidence="3 4">
    <name type="scientific">Trichosporon asahii var. asahii (strain ATCC 90039 / CBS 2479 / JCM 2466 / KCTC 7840 / NBRC 103889/ NCYC 2677 / UAMH 7654)</name>
    <name type="common">Yeast</name>
    <dbReference type="NCBI Taxonomy" id="1186058"/>
    <lineage>
        <taxon>Eukaryota</taxon>
        <taxon>Fungi</taxon>
        <taxon>Dikarya</taxon>
        <taxon>Basidiomycota</taxon>
        <taxon>Agaricomycotina</taxon>
        <taxon>Tremellomycetes</taxon>
        <taxon>Trichosporonales</taxon>
        <taxon>Trichosporonaceae</taxon>
        <taxon>Trichosporon</taxon>
    </lineage>
</organism>
<dbReference type="Gene3D" id="2.60.40.1180">
    <property type="entry name" value="Golgi alpha-mannosidase II"/>
    <property type="match status" value="1"/>
</dbReference>
<dbReference type="InterPro" id="IPR031728">
    <property type="entry name" value="GlcAase_C"/>
</dbReference>
<dbReference type="SUPFAM" id="SSF51445">
    <property type="entry name" value="(Trans)glycosidases"/>
    <property type="match status" value="1"/>
</dbReference>
<accession>J6EW12</accession>
<keyword evidence="1" id="KW-0732">Signal</keyword>
<name>J6EW12_TRIAS</name>
<dbReference type="VEuPathDB" id="FungiDB:A1Q1_02144"/>
<dbReference type="Proteomes" id="UP000002748">
    <property type="component" value="Unassembled WGS sequence"/>
</dbReference>
<comment type="caution">
    <text evidence="3">The sequence shown here is derived from an EMBL/GenBank/DDBJ whole genome shotgun (WGS) entry which is preliminary data.</text>
</comment>
<gene>
    <name evidence="3" type="ORF">A1Q1_02144</name>
</gene>
<protein>
    <recommendedName>
        <fullName evidence="2">Beta-glucuronidase C-terminal domain-containing protein</fullName>
    </recommendedName>
</protein>
<dbReference type="RefSeq" id="XP_014180564.1">
    <property type="nucleotide sequence ID" value="XM_014325089.1"/>
</dbReference>
<dbReference type="PANTHER" id="PTHR36183:SF2">
    <property type="entry name" value="BETA-GLUCURONIDASE C-TERMINAL DOMAIN-CONTAINING PROTEIN"/>
    <property type="match status" value="1"/>
</dbReference>
<evidence type="ECO:0000259" key="2">
    <source>
        <dbReference type="Pfam" id="PF16862"/>
    </source>
</evidence>
<dbReference type="HOGENOM" id="CLU_023945_0_0_1"/>
<sequence length="658" mass="71311">MKSLLPLLLVLCPGNSAAVTLYNGDQFVAETASVTQTVGEAPVYTGLPAYDPLRLEPPAPPLEPVKQVGINVPLDPNGAGYRLSKQQKGNFLGFSIELSVATSIMGQHATTLNPIFLNYMANIKNRAGCGPVIRVGGNTQESSTLILDESTDTTEKIKIDNYSPTNTPIINYTPELLYIMANVSSLVNVDWFFGLSFNETSVATHNANVPVAAEWVQRILGSNLRGLALGNEPDIYTNHKKRREGWGINDYVAEYTEMRDLVLQDPDVQKQQTFVGPSVCCGVDGFRVDDVFNTGWLDQNIDYLTTISVQRYPANNCKINGNVINPQDIFADFLGHTNPQVLTAEYLNASATALARGKDIVMLEFNTASCGGFPGLSDSFGAAMWIADWALQLAWGNFSAALMHVGGQNVYYNPFTPPPFNMVSTRQWTTGSTYYSTLLIAEAFGQTNTSQIVDYFTGENEALRPAYLVYEQGVPARAVLFNYVTDATGANDYTATIKVEGSDVIGDKVAVRYLRANSAAEQYNITWAGQTLGQSFSGDGRLYGEVETTYFNCQNGECSINVPAPSIALVFLNDKYLTESTPPPEAPKSFATTVMGTGRATIDPEVLRTANGIPLPYGVYGSVGRNKFAESDASPQTSLQIGLGVLAIIVALAFARNV</sequence>
<feature type="domain" description="Beta-glucuronidase C-terminal" evidence="2">
    <location>
        <begin position="466"/>
        <end position="569"/>
    </location>
</feature>
<proteinExistence type="predicted"/>
<dbReference type="EMBL" id="ALBS01000190">
    <property type="protein sequence ID" value="EJT48809.1"/>
    <property type="molecule type" value="Genomic_DNA"/>
</dbReference>
<evidence type="ECO:0000313" key="3">
    <source>
        <dbReference type="EMBL" id="EJT48809.1"/>
    </source>
</evidence>
<dbReference type="InterPro" id="IPR013780">
    <property type="entry name" value="Glyco_hydro_b"/>
</dbReference>